<feature type="transmembrane region" description="Helical" evidence="10">
    <location>
        <begin position="129"/>
        <end position="148"/>
    </location>
</feature>
<evidence type="ECO:0000259" key="11">
    <source>
        <dbReference type="PROSITE" id="PS50262"/>
    </source>
</evidence>
<dbReference type="InterPro" id="IPR000355">
    <property type="entry name" value="Chemokine_rcpt"/>
</dbReference>
<keyword evidence="13" id="KW-1185">Reference proteome</keyword>
<dbReference type="Gene3D" id="1.20.1070.10">
    <property type="entry name" value="Rhodopsin 7-helix transmembrane proteins"/>
    <property type="match status" value="1"/>
</dbReference>
<keyword evidence="6 10" id="KW-0472">Membrane</keyword>
<evidence type="ECO:0000256" key="5">
    <source>
        <dbReference type="ARBA" id="ARBA00023040"/>
    </source>
</evidence>
<keyword evidence="7 9" id="KW-0675">Receptor</keyword>
<feature type="transmembrane region" description="Helical" evidence="10">
    <location>
        <begin position="219"/>
        <end position="240"/>
    </location>
</feature>
<dbReference type="PROSITE" id="PS50262">
    <property type="entry name" value="G_PROTEIN_RECEP_F1_2"/>
    <property type="match status" value="1"/>
</dbReference>
<keyword evidence="3 9" id="KW-0812">Transmembrane</keyword>
<gene>
    <name evidence="12" type="ORF">COCON_G00132690</name>
</gene>
<feature type="transmembrane region" description="Helical" evidence="10">
    <location>
        <begin position="87"/>
        <end position="109"/>
    </location>
</feature>
<dbReference type="GO" id="GO:0007204">
    <property type="term" value="P:positive regulation of cytosolic calcium ion concentration"/>
    <property type="evidence" value="ECO:0007669"/>
    <property type="project" value="TreeGrafter"/>
</dbReference>
<dbReference type="InterPro" id="IPR017452">
    <property type="entry name" value="GPCR_Rhodpsn_7TM"/>
</dbReference>
<dbReference type="GO" id="GO:0006955">
    <property type="term" value="P:immune response"/>
    <property type="evidence" value="ECO:0007669"/>
    <property type="project" value="TreeGrafter"/>
</dbReference>
<accession>A0A9Q1DE70</accession>
<feature type="transmembrane region" description="Helical" evidence="10">
    <location>
        <begin position="160"/>
        <end position="180"/>
    </location>
</feature>
<dbReference type="GO" id="GO:0009897">
    <property type="term" value="C:external side of plasma membrane"/>
    <property type="evidence" value="ECO:0007669"/>
    <property type="project" value="TreeGrafter"/>
</dbReference>
<evidence type="ECO:0000256" key="6">
    <source>
        <dbReference type="ARBA" id="ARBA00023136"/>
    </source>
</evidence>
<feature type="transmembrane region" description="Helical" evidence="10">
    <location>
        <begin position="295"/>
        <end position="318"/>
    </location>
</feature>
<dbReference type="OrthoDB" id="8576531at2759"/>
<organism evidence="12 13">
    <name type="scientific">Conger conger</name>
    <name type="common">Conger eel</name>
    <name type="synonym">Muraena conger</name>
    <dbReference type="NCBI Taxonomy" id="82655"/>
    <lineage>
        <taxon>Eukaryota</taxon>
        <taxon>Metazoa</taxon>
        <taxon>Chordata</taxon>
        <taxon>Craniata</taxon>
        <taxon>Vertebrata</taxon>
        <taxon>Euteleostomi</taxon>
        <taxon>Actinopterygii</taxon>
        <taxon>Neopterygii</taxon>
        <taxon>Teleostei</taxon>
        <taxon>Anguilliformes</taxon>
        <taxon>Congridae</taxon>
        <taxon>Conger</taxon>
    </lineage>
</organism>
<evidence type="ECO:0000313" key="12">
    <source>
        <dbReference type="EMBL" id="KAJ8268097.1"/>
    </source>
</evidence>
<protein>
    <recommendedName>
        <fullName evidence="11">G-protein coupled receptors family 1 profile domain-containing protein</fullName>
    </recommendedName>
</protein>
<evidence type="ECO:0000256" key="7">
    <source>
        <dbReference type="ARBA" id="ARBA00023170"/>
    </source>
</evidence>
<evidence type="ECO:0000256" key="3">
    <source>
        <dbReference type="ARBA" id="ARBA00022692"/>
    </source>
</evidence>
<comment type="similarity">
    <text evidence="9">Belongs to the G-protein coupled receptor 1 family.</text>
</comment>
<sequence length="362" mass="41523">MPEPDITVTVASPQEYGSDYYYNYYYALSDDSHQSYAPCEKTHVKAFSRIFLPVFYAFVCALGVVGNTLLVFILVKYIKCSSAASIYLLNMAASDILFAVTLPFWAAYARSEWMFGDVGCKTITLIYTVNLYSSIYFITCISLDRYLYIVWAWPTNSFRILPKSYVMCIVVWAVSFLAAAPDLNFVKLQEFNGTKTCSHDFGGEHMSLWRIFIKFQMNIIGFLIPFLAMLFFYLSIYCIALKFKVGKKSRTLKLAVALVTVFFVLWFPYNLVLFLHSLQDIHVFSDCSTSQRLDFAISITESLAFIHTCLNPILYGFVNKRFRRCLFKILEKVCKRGRVYSLECTSSQSNAGIELTMVENVQ</sequence>
<keyword evidence="4 10" id="KW-1133">Transmembrane helix</keyword>
<dbReference type="GO" id="GO:0016493">
    <property type="term" value="F:C-C chemokine receptor activity"/>
    <property type="evidence" value="ECO:0007669"/>
    <property type="project" value="TreeGrafter"/>
</dbReference>
<evidence type="ECO:0000256" key="1">
    <source>
        <dbReference type="ARBA" id="ARBA00004651"/>
    </source>
</evidence>
<dbReference type="PANTHER" id="PTHR10489">
    <property type="entry name" value="CELL ADHESION MOLECULE"/>
    <property type="match status" value="1"/>
</dbReference>
<keyword evidence="2" id="KW-1003">Cell membrane</keyword>
<feature type="transmembrane region" description="Helical" evidence="10">
    <location>
        <begin position="50"/>
        <end position="75"/>
    </location>
</feature>
<evidence type="ECO:0000256" key="10">
    <source>
        <dbReference type="SAM" id="Phobius"/>
    </source>
</evidence>
<dbReference type="AlphaFoldDB" id="A0A9Q1DE70"/>
<proteinExistence type="inferred from homology"/>
<comment type="caution">
    <text evidence="12">The sequence shown here is derived from an EMBL/GenBank/DDBJ whole genome shotgun (WGS) entry which is preliminary data.</text>
</comment>
<evidence type="ECO:0000256" key="9">
    <source>
        <dbReference type="RuleBase" id="RU000688"/>
    </source>
</evidence>
<keyword evidence="8 9" id="KW-0807">Transducer</keyword>
<dbReference type="PRINTS" id="PR00237">
    <property type="entry name" value="GPCRRHODOPSN"/>
</dbReference>
<dbReference type="PRINTS" id="PR00657">
    <property type="entry name" value="CCCHEMOKINER"/>
</dbReference>
<dbReference type="GO" id="GO:0019957">
    <property type="term" value="F:C-C chemokine binding"/>
    <property type="evidence" value="ECO:0007669"/>
    <property type="project" value="TreeGrafter"/>
</dbReference>
<dbReference type="InterPro" id="IPR050119">
    <property type="entry name" value="CCR1-9-like"/>
</dbReference>
<dbReference type="EMBL" id="JAFJMO010000009">
    <property type="protein sequence ID" value="KAJ8268097.1"/>
    <property type="molecule type" value="Genomic_DNA"/>
</dbReference>
<dbReference type="GO" id="GO:0019722">
    <property type="term" value="P:calcium-mediated signaling"/>
    <property type="evidence" value="ECO:0007669"/>
    <property type="project" value="TreeGrafter"/>
</dbReference>
<dbReference type="InterPro" id="IPR000276">
    <property type="entry name" value="GPCR_Rhodpsn"/>
</dbReference>
<dbReference type="SUPFAM" id="SSF81321">
    <property type="entry name" value="Family A G protein-coupled receptor-like"/>
    <property type="match status" value="1"/>
</dbReference>
<dbReference type="PANTHER" id="PTHR10489:SF942">
    <property type="entry name" value="ATYPICAL CHEMOKINE RECEPTOR 2"/>
    <property type="match status" value="1"/>
</dbReference>
<feature type="transmembrane region" description="Helical" evidence="10">
    <location>
        <begin position="252"/>
        <end position="275"/>
    </location>
</feature>
<dbReference type="Pfam" id="PF00001">
    <property type="entry name" value="7tm_1"/>
    <property type="match status" value="1"/>
</dbReference>
<evidence type="ECO:0000256" key="8">
    <source>
        <dbReference type="ARBA" id="ARBA00023224"/>
    </source>
</evidence>
<reference evidence="12" key="1">
    <citation type="journal article" date="2023" name="Science">
        <title>Genome structures resolve the early diversification of teleost fishes.</title>
        <authorList>
            <person name="Parey E."/>
            <person name="Louis A."/>
            <person name="Montfort J."/>
            <person name="Bouchez O."/>
            <person name="Roques C."/>
            <person name="Iampietro C."/>
            <person name="Lluch J."/>
            <person name="Castinel A."/>
            <person name="Donnadieu C."/>
            <person name="Desvignes T."/>
            <person name="Floi Bucao C."/>
            <person name="Jouanno E."/>
            <person name="Wen M."/>
            <person name="Mejri S."/>
            <person name="Dirks R."/>
            <person name="Jansen H."/>
            <person name="Henkel C."/>
            <person name="Chen W.J."/>
            <person name="Zahm M."/>
            <person name="Cabau C."/>
            <person name="Klopp C."/>
            <person name="Thompson A.W."/>
            <person name="Robinson-Rechavi M."/>
            <person name="Braasch I."/>
            <person name="Lecointre G."/>
            <person name="Bobe J."/>
            <person name="Postlethwait J.H."/>
            <person name="Berthelot C."/>
            <person name="Roest Crollius H."/>
            <person name="Guiguen Y."/>
        </authorList>
    </citation>
    <scope>NUCLEOTIDE SEQUENCE</scope>
    <source>
        <strain evidence="12">Concon-B</strain>
    </source>
</reference>
<comment type="subcellular location">
    <subcellularLocation>
        <location evidence="1">Cell membrane</location>
        <topology evidence="1">Multi-pass membrane protein</topology>
    </subcellularLocation>
</comment>
<dbReference type="GO" id="GO:0060326">
    <property type="term" value="P:cell chemotaxis"/>
    <property type="evidence" value="ECO:0007669"/>
    <property type="project" value="TreeGrafter"/>
</dbReference>
<dbReference type="CDD" id="cd14984">
    <property type="entry name" value="7tmA_Chemokine_R"/>
    <property type="match status" value="1"/>
</dbReference>
<evidence type="ECO:0000256" key="2">
    <source>
        <dbReference type="ARBA" id="ARBA00022475"/>
    </source>
</evidence>
<evidence type="ECO:0000256" key="4">
    <source>
        <dbReference type="ARBA" id="ARBA00022989"/>
    </source>
</evidence>
<feature type="domain" description="G-protein coupled receptors family 1 profile" evidence="11">
    <location>
        <begin position="66"/>
        <end position="315"/>
    </location>
</feature>
<dbReference type="PROSITE" id="PS00237">
    <property type="entry name" value="G_PROTEIN_RECEP_F1_1"/>
    <property type="match status" value="1"/>
</dbReference>
<dbReference type="Proteomes" id="UP001152803">
    <property type="component" value="Unassembled WGS sequence"/>
</dbReference>
<evidence type="ECO:0000313" key="13">
    <source>
        <dbReference type="Proteomes" id="UP001152803"/>
    </source>
</evidence>
<keyword evidence="5 9" id="KW-0297">G-protein coupled receptor</keyword>
<name>A0A9Q1DE70_CONCO</name>